<dbReference type="EMBL" id="JAFJMO010000009">
    <property type="protein sequence ID" value="KAJ8267984.1"/>
    <property type="molecule type" value="Genomic_DNA"/>
</dbReference>
<dbReference type="SMART" id="SM00034">
    <property type="entry name" value="CLECT"/>
    <property type="match status" value="1"/>
</dbReference>
<dbReference type="Proteomes" id="UP001152803">
    <property type="component" value="Unassembled WGS sequence"/>
</dbReference>
<evidence type="ECO:0000313" key="3">
    <source>
        <dbReference type="Proteomes" id="UP001152803"/>
    </source>
</evidence>
<organism evidence="2 3">
    <name type="scientific">Conger conger</name>
    <name type="common">Conger eel</name>
    <name type="synonym">Muraena conger</name>
    <dbReference type="NCBI Taxonomy" id="82655"/>
    <lineage>
        <taxon>Eukaryota</taxon>
        <taxon>Metazoa</taxon>
        <taxon>Chordata</taxon>
        <taxon>Craniata</taxon>
        <taxon>Vertebrata</taxon>
        <taxon>Euteleostomi</taxon>
        <taxon>Actinopterygii</taxon>
        <taxon>Neopterygii</taxon>
        <taxon>Teleostei</taxon>
        <taxon>Anguilliformes</taxon>
        <taxon>Congridae</taxon>
        <taxon>Conger</taxon>
    </lineage>
</organism>
<dbReference type="PANTHER" id="PTHR22801:SF63">
    <property type="entry name" value="C-TYPE LECTIN DOMAIN-CONTAINING PROTEIN"/>
    <property type="match status" value="1"/>
</dbReference>
<keyword evidence="3" id="KW-1185">Reference proteome</keyword>
<protein>
    <recommendedName>
        <fullName evidence="1">C-type lectin domain-containing protein</fullName>
    </recommendedName>
</protein>
<dbReference type="CDD" id="cd00037">
    <property type="entry name" value="CLECT"/>
    <property type="match status" value="1"/>
</dbReference>
<dbReference type="OrthoDB" id="418245at2759"/>
<evidence type="ECO:0000313" key="2">
    <source>
        <dbReference type="EMBL" id="KAJ8267984.1"/>
    </source>
</evidence>
<evidence type="ECO:0000259" key="1">
    <source>
        <dbReference type="PROSITE" id="PS50041"/>
    </source>
</evidence>
<sequence length="222" mass="24731">MTLVSQGAETDLCQGPCYSGWTYHNGRCFQHIADEKTWLDAELHCVSLGGNLASEHSEDDHVFLKKLNGNDKSFWIGLSDTHKEGTWLWSDGTSANFKEGLAFSSWNSGEPNNQGEEGCVHSNFGGQKDWNDTECDGNLSIIYLKPHRRLKLCALLMPQSGLKPGGRLKARSLMKLCSLLKPRDGLKLHGRIKLHVPLKSPEALQASETLRSPEFILIHLHP</sequence>
<name>A0A9Q1HXI1_CONCO</name>
<proteinExistence type="predicted"/>
<dbReference type="AlphaFoldDB" id="A0A9Q1HXI1"/>
<gene>
    <name evidence="2" type="ORF">COCON_G00131560</name>
</gene>
<accession>A0A9Q1HXI1</accession>
<dbReference type="Pfam" id="PF00059">
    <property type="entry name" value="Lectin_C"/>
    <property type="match status" value="1"/>
</dbReference>
<reference evidence="2" key="1">
    <citation type="journal article" date="2023" name="Science">
        <title>Genome structures resolve the early diversification of teleost fishes.</title>
        <authorList>
            <person name="Parey E."/>
            <person name="Louis A."/>
            <person name="Montfort J."/>
            <person name="Bouchez O."/>
            <person name="Roques C."/>
            <person name="Iampietro C."/>
            <person name="Lluch J."/>
            <person name="Castinel A."/>
            <person name="Donnadieu C."/>
            <person name="Desvignes T."/>
            <person name="Floi Bucao C."/>
            <person name="Jouanno E."/>
            <person name="Wen M."/>
            <person name="Mejri S."/>
            <person name="Dirks R."/>
            <person name="Jansen H."/>
            <person name="Henkel C."/>
            <person name="Chen W.J."/>
            <person name="Zahm M."/>
            <person name="Cabau C."/>
            <person name="Klopp C."/>
            <person name="Thompson A.W."/>
            <person name="Robinson-Rechavi M."/>
            <person name="Braasch I."/>
            <person name="Lecointre G."/>
            <person name="Bobe J."/>
            <person name="Postlethwait J.H."/>
            <person name="Berthelot C."/>
            <person name="Roest Crollius H."/>
            <person name="Guiguen Y."/>
        </authorList>
    </citation>
    <scope>NUCLEOTIDE SEQUENCE</scope>
    <source>
        <strain evidence="2">Concon-B</strain>
    </source>
</reference>
<dbReference type="PROSITE" id="PS50041">
    <property type="entry name" value="C_TYPE_LECTIN_2"/>
    <property type="match status" value="1"/>
</dbReference>
<dbReference type="Gene3D" id="3.10.100.10">
    <property type="entry name" value="Mannose-Binding Protein A, subunit A"/>
    <property type="match status" value="1"/>
</dbReference>
<dbReference type="InterPro" id="IPR050801">
    <property type="entry name" value="Ca-Dep_Lectins_ImmuneDev"/>
</dbReference>
<comment type="caution">
    <text evidence="2">The sequence shown here is derived from an EMBL/GenBank/DDBJ whole genome shotgun (WGS) entry which is preliminary data.</text>
</comment>
<feature type="domain" description="C-type lectin" evidence="1">
    <location>
        <begin position="24"/>
        <end position="142"/>
    </location>
</feature>
<dbReference type="InterPro" id="IPR016186">
    <property type="entry name" value="C-type_lectin-like/link_sf"/>
</dbReference>
<dbReference type="InterPro" id="IPR016187">
    <property type="entry name" value="CTDL_fold"/>
</dbReference>
<dbReference type="PANTHER" id="PTHR22801">
    <property type="entry name" value="LITHOSTATHINE"/>
    <property type="match status" value="1"/>
</dbReference>
<dbReference type="SUPFAM" id="SSF56436">
    <property type="entry name" value="C-type lectin-like"/>
    <property type="match status" value="1"/>
</dbReference>
<dbReference type="InterPro" id="IPR001304">
    <property type="entry name" value="C-type_lectin-like"/>
</dbReference>